<evidence type="ECO:0000313" key="3">
    <source>
        <dbReference type="Proteomes" id="UP000712080"/>
    </source>
</evidence>
<dbReference type="InterPro" id="IPR007076">
    <property type="entry name" value="TfoX_N"/>
</dbReference>
<evidence type="ECO:0000313" key="2">
    <source>
        <dbReference type="EMBL" id="NMH26632.1"/>
    </source>
</evidence>
<accession>A0A972FRF7</accession>
<dbReference type="Gene3D" id="3.30.1460.30">
    <property type="entry name" value="YgaC/TfoX-N like chaperone"/>
    <property type="match status" value="1"/>
</dbReference>
<protein>
    <submittedName>
        <fullName evidence="2">TfoX/Sxy family protein</fullName>
    </submittedName>
</protein>
<dbReference type="Pfam" id="PF04993">
    <property type="entry name" value="TfoX_N"/>
    <property type="match status" value="1"/>
</dbReference>
<dbReference type="AlphaFoldDB" id="A0A972FRF7"/>
<gene>
    <name evidence="2" type="ORF">G6047_01185</name>
</gene>
<keyword evidence="3" id="KW-1185">Reference proteome</keyword>
<dbReference type="RefSeq" id="WP_169525613.1">
    <property type="nucleotide sequence ID" value="NZ_JAAMPU010000093.1"/>
</dbReference>
<feature type="domain" description="TfoX N-terminal" evidence="1">
    <location>
        <begin position="21"/>
        <end position="103"/>
    </location>
</feature>
<sequence length="112" mass="13061">MAYSEQTALRLQQALLEHNIDFTQKKMFGGICFMVDEKMCVCTRTKPDGETLLVRISDADYEREIENPDCQPMSDKMKNFLYIHEDGFKSKKQLDNWINMALAYNPQAKKSK</sequence>
<reference evidence="2" key="1">
    <citation type="submission" date="2020-02" db="EMBL/GenBank/DDBJ databases">
        <title>Flavobacterium sp. genome.</title>
        <authorList>
            <person name="Jung H.S."/>
            <person name="Baek J.H."/>
            <person name="Jeon C.O."/>
        </authorList>
    </citation>
    <scope>NUCLEOTIDE SEQUENCE</scope>
    <source>
        <strain evidence="2">SE-s28</strain>
    </source>
</reference>
<evidence type="ECO:0000259" key="1">
    <source>
        <dbReference type="Pfam" id="PF04993"/>
    </source>
</evidence>
<dbReference type="SUPFAM" id="SSF159894">
    <property type="entry name" value="YgaC/TfoX-N like"/>
    <property type="match status" value="1"/>
</dbReference>
<name>A0A972FRF7_9FLAO</name>
<proteinExistence type="predicted"/>
<dbReference type="Proteomes" id="UP000712080">
    <property type="component" value="Unassembled WGS sequence"/>
</dbReference>
<dbReference type="EMBL" id="JAAMPU010000093">
    <property type="protein sequence ID" value="NMH26632.1"/>
    <property type="molecule type" value="Genomic_DNA"/>
</dbReference>
<organism evidence="2 3">
    <name type="scientific">Flavobacterium silvaticum</name>
    <dbReference type="NCBI Taxonomy" id="1852020"/>
    <lineage>
        <taxon>Bacteria</taxon>
        <taxon>Pseudomonadati</taxon>
        <taxon>Bacteroidota</taxon>
        <taxon>Flavobacteriia</taxon>
        <taxon>Flavobacteriales</taxon>
        <taxon>Flavobacteriaceae</taxon>
        <taxon>Flavobacterium</taxon>
    </lineage>
</organism>
<comment type="caution">
    <text evidence="2">The sequence shown here is derived from an EMBL/GenBank/DDBJ whole genome shotgun (WGS) entry which is preliminary data.</text>
</comment>